<feature type="compositionally biased region" description="Polar residues" evidence="5">
    <location>
        <begin position="82"/>
        <end position="98"/>
    </location>
</feature>
<evidence type="ECO:0000256" key="2">
    <source>
        <dbReference type="ARBA" id="ARBA00022525"/>
    </source>
</evidence>
<keyword evidence="6" id="KW-1133">Transmembrane helix</keyword>
<keyword evidence="2" id="KW-0964">Secreted</keyword>
<keyword evidence="6" id="KW-0812">Transmembrane</keyword>
<feature type="region of interest" description="Disordered" evidence="5">
    <location>
        <begin position="81"/>
        <end position="166"/>
    </location>
</feature>
<organism evidence="8 9">
    <name type="scientific">Streptococcus mitis</name>
    <dbReference type="NCBI Taxonomy" id="28037"/>
    <lineage>
        <taxon>Bacteria</taxon>
        <taxon>Bacillati</taxon>
        <taxon>Bacillota</taxon>
        <taxon>Bacilli</taxon>
        <taxon>Lactobacillales</taxon>
        <taxon>Streptococcaceae</taxon>
        <taxon>Streptococcus</taxon>
        <taxon>Streptococcus mitis group</taxon>
    </lineage>
</organism>
<dbReference type="Pfam" id="PF04650">
    <property type="entry name" value="YSIRK_signal"/>
    <property type="match status" value="1"/>
</dbReference>
<feature type="region of interest" description="Disordered" evidence="5">
    <location>
        <begin position="492"/>
        <end position="554"/>
    </location>
</feature>
<evidence type="ECO:0000256" key="1">
    <source>
        <dbReference type="ARBA" id="ARBA00022512"/>
    </source>
</evidence>
<dbReference type="Proteomes" id="UP000070136">
    <property type="component" value="Unassembled WGS sequence"/>
</dbReference>
<evidence type="ECO:0000313" key="8">
    <source>
        <dbReference type="EMBL" id="KXT97579.1"/>
    </source>
</evidence>
<dbReference type="NCBIfam" id="TIGR01168">
    <property type="entry name" value="YSIRK_signal"/>
    <property type="match status" value="1"/>
</dbReference>
<protein>
    <submittedName>
        <fullName evidence="8">Cell wall surface anchor family protein</fullName>
    </submittedName>
</protein>
<evidence type="ECO:0000313" key="9">
    <source>
        <dbReference type="Proteomes" id="UP000070136"/>
    </source>
</evidence>
<sequence length="603" mass="64234">MKFNPNQRYTRWSIRRLSVGVASVVVASGFFVLVGQPSSVRADVVNPTPAQVVPDATSVSEKSDLPVEVLKKAVDVALPSEQVDSTPKASLEATNSPEKVNVADKDQVVAPKEEVQAKPESKKETEDALKPATNPAPTVSGQDREASEAQPATTPAEVQKGVADNTKDTVDVPATYLDKANFPGPFTAGVNQVIPYEFFAGDGMLTRLILKASDKAPWSDNGSAKNPALPPVENLGKGLYFYEVDLAGTQGKSDKELLDLLKQNGTQSYKATIKVYGAKDGKADLSNLVATKDLDVNLNGLTTPAEVQKGVADNTKDTVDVPATYLDKANFPGPFTAGVNQVIPYEFFAGDGMLTRLILKASDKAPWSDNGSAKNPALPPVEKLGKGLYFYEVDLAGTQGKSDKELLDLLKQNGTQSYKATIKVYGAKDGKADLSNLVATKDLTVNLNGHQSLTQMQSGFVPSSNGSAMSAPMMNSHQDASKMNAQMPRANQDEMKSKMPATSQDKMMPSKEQDKTMNASQPMATPGMKQDQAASSKMSDEGKMASTNKVSSPMMADQMKDQKGMLPYTGEAQTSMATLGFFGLALAGLLGGIGLKAKKEEND</sequence>
<dbReference type="Pfam" id="PF11966">
    <property type="entry name" value="SSURE"/>
    <property type="match status" value="2"/>
</dbReference>
<feature type="domain" description="Gram-positive cocci surface proteins LPxTG" evidence="7">
    <location>
        <begin position="566"/>
        <end position="603"/>
    </location>
</feature>
<accession>A0A139Q4V3</accession>
<evidence type="ECO:0000256" key="4">
    <source>
        <dbReference type="ARBA" id="ARBA00023088"/>
    </source>
</evidence>
<evidence type="ECO:0000259" key="7">
    <source>
        <dbReference type="PROSITE" id="PS50847"/>
    </source>
</evidence>
<comment type="caution">
    <text evidence="8">The sequence shown here is derived from an EMBL/GenBank/DDBJ whole genome shotgun (WGS) entry which is preliminary data.</text>
</comment>
<dbReference type="PROSITE" id="PS50847">
    <property type="entry name" value="GRAM_POS_ANCHORING"/>
    <property type="match status" value="1"/>
</dbReference>
<proteinExistence type="predicted"/>
<dbReference type="InterPro" id="IPR005877">
    <property type="entry name" value="YSIRK_signal_dom"/>
</dbReference>
<feature type="compositionally biased region" description="Basic and acidic residues" evidence="5">
    <location>
        <begin position="101"/>
        <end position="129"/>
    </location>
</feature>
<evidence type="ECO:0000256" key="5">
    <source>
        <dbReference type="SAM" id="MobiDB-lite"/>
    </source>
</evidence>
<dbReference type="AlphaFoldDB" id="A0A139Q4V3"/>
<keyword evidence="4" id="KW-0572">Peptidoglycan-anchor</keyword>
<dbReference type="PATRIC" id="fig|28037.234.peg.1683"/>
<evidence type="ECO:0000256" key="6">
    <source>
        <dbReference type="SAM" id="Phobius"/>
    </source>
</evidence>
<dbReference type="RefSeq" id="WP_061425536.1">
    <property type="nucleotide sequence ID" value="NZ_KQ970263.1"/>
</dbReference>
<reference evidence="8 9" key="1">
    <citation type="submission" date="2016-01" db="EMBL/GenBank/DDBJ databases">
        <title>Highly variable Streptococcus oralis are common among viridans streptococci isolated from primates.</title>
        <authorList>
            <person name="Denapaite D."/>
            <person name="Rieger M."/>
            <person name="Koendgen S."/>
            <person name="Brueckner R."/>
            <person name="Ochigava I."/>
            <person name="Kappeler P."/>
            <person name="Maetz-Rensing K."/>
            <person name="Leendertz F."/>
            <person name="Hakenbeck R."/>
        </authorList>
    </citation>
    <scope>NUCLEOTIDE SEQUENCE [LARGE SCALE GENOMIC DNA]</scope>
    <source>
        <strain evidence="8 9">DD28</strain>
    </source>
</reference>
<keyword evidence="6" id="KW-0472">Membrane</keyword>
<dbReference type="OrthoDB" id="2990784at2"/>
<feature type="transmembrane region" description="Helical" evidence="6">
    <location>
        <begin position="576"/>
        <end position="595"/>
    </location>
</feature>
<evidence type="ECO:0000256" key="3">
    <source>
        <dbReference type="ARBA" id="ARBA00022729"/>
    </source>
</evidence>
<dbReference type="NCBIfam" id="TIGR01167">
    <property type="entry name" value="LPXTG_anchor"/>
    <property type="match status" value="1"/>
</dbReference>
<name>A0A139Q4V3_STRMT</name>
<dbReference type="InterPro" id="IPR019931">
    <property type="entry name" value="LPXTG_anchor"/>
</dbReference>
<dbReference type="Pfam" id="PF00746">
    <property type="entry name" value="Gram_pos_anchor"/>
    <property type="match status" value="1"/>
</dbReference>
<gene>
    <name evidence="8" type="ORF">SMIDD28_01609</name>
</gene>
<keyword evidence="1" id="KW-0134">Cell wall</keyword>
<dbReference type="InterPro" id="IPR021021">
    <property type="entry name" value="Fibronectin-binding_SSURE"/>
</dbReference>
<dbReference type="EMBL" id="LQOA01000043">
    <property type="protein sequence ID" value="KXT97579.1"/>
    <property type="molecule type" value="Genomic_DNA"/>
</dbReference>
<keyword evidence="3" id="KW-0732">Signal</keyword>